<organism evidence="1 2">
    <name type="scientific">Enterococcus rivorum</name>
    <dbReference type="NCBI Taxonomy" id="762845"/>
    <lineage>
        <taxon>Bacteria</taxon>
        <taxon>Bacillati</taxon>
        <taxon>Bacillota</taxon>
        <taxon>Bacilli</taxon>
        <taxon>Lactobacillales</taxon>
        <taxon>Enterococcaceae</taxon>
        <taxon>Enterococcus</taxon>
    </lineage>
</organism>
<keyword evidence="2" id="KW-1185">Reference proteome</keyword>
<dbReference type="STRING" id="762845.BCR26_06840"/>
<evidence type="ECO:0000313" key="2">
    <source>
        <dbReference type="Proteomes" id="UP000095256"/>
    </source>
</evidence>
<name>A0A1E5KS55_9ENTE</name>
<dbReference type="AlphaFoldDB" id="A0A1E5KS55"/>
<dbReference type="RefSeq" id="WP_069700233.1">
    <property type="nucleotide sequence ID" value="NZ_JAGGMA010000001.1"/>
</dbReference>
<sequence length="151" mass="17637">MDMTFAKMDLYLTDILSFKKVDISTNSYLWNDALFLLNSILASKDSHCFREDWMVKSQMNDDGKKTLGKEIWDIENQYALKIQAYMLDNQVYGYGENILVEKNTLEFDVLNDCMGITNQLILIRGFSTIDALSKNQRFLKYLSLLQKVNYL</sequence>
<protein>
    <submittedName>
        <fullName evidence="1">Uncharacterized protein</fullName>
    </submittedName>
</protein>
<proteinExistence type="predicted"/>
<evidence type="ECO:0000313" key="1">
    <source>
        <dbReference type="EMBL" id="OEH80715.1"/>
    </source>
</evidence>
<comment type="caution">
    <text evidence="1">The sequence shown here is derived from an EMBL/GenBank/DDBJ whole genome shotgun (WGS) entry which is preliminary data.</text>
</comment>
<dbReference type="Proteomes" id="UP000095256">
    <property type="component" value="Unassembled WGS sequence"/>
</dbReference>
<dbReference type="EMBL" id="MIEK01000081">
    <property type="protein sequence ID" value="OEH80715.1"/>
    <property type="molecule type" value="Genomic_DNA"/>
</dbReference>
<gene>
    <name evidence="1" type="ORF">BCR26_06840</name>
</gene>
<reference evidence="1 2" key="1">
    <citation type="submission" date="2016-09" db="EMBL/GenBank/DDBJ databases">
        <authorList>
            <person name="Capua I."/>
            <person name="De Benedictis P."/>
            <person name="Joannis T."/>
            <person name="Lombin L.H."/>
            <person name="Cattoli G."/>
        </authorList>
    </citation>
    <scope>NUCLEOTIDE SEQUENCE [LARGE SCALE GENOMIC DNA]</scope>
    <source>
        <strain evidence="1 2">LMG 25899</strain>
    </source>
</reference>
<accession>A0A1E5KS55</accession>